<keyword evidence="5" id="KW-1015">Disulfide bond</keyword>
<evidence type="ECO:0000256" key="5">
    <source>
        <dbReference type="ARBA" id="ARBA00023157"/>
    </source>
</evidence>
<dbReference type="PROSITE" id="PS51296">
    <property type="entry name" value="RIESKE"/>
    <property type="match status" value="1"/>
</dbReference>
<dbReference type="AlphaFoldDB" id="A0A1G6UM29"/>
<reference evidence="10" key="1">
    <citation type="submission" date="2016-10" db="EMBL/GenBank/DDBJ databases">
        <authorList>
            <person name="Varghese N."/>
            <person name="Submissions S."/>
        </authorList>
    </citation>
    <scope>NUCLEOTIDE SEQUENCE [LARGE SCALE GENOMIC DNA]</scope>
    <source>
        <strain evidence="10">CGMCC 4.3504</strain>
    </source>
</reference>
<feature type="chain" id="PRO_5010161512" evidence="7">
    <location>
        <begin position="28"/>
        <end position="161"/>
    </location>
</feature>
<dbReference type="FunFam" id="2.102.10.10:FF:000016">
    <property type="entry name" value="Nitrite reductase/ring-hydroxylating ferredoxin subunit"/>
    <property type="match status" value="1"/>
</dbReference>
<dbReference type="CDD" id="cd03467">
    <property type="entry name" value="Rieske"/>
    <property type="match status" value="1"/>
</dbReference>
<keyword evidence="9" id="KW-0560">Oxidoreductase</keyword>
<keyword evidence="2" id="KW-0479">Metal-binding</keyword>
<dbReference type="Pfam" id="PF00355">
    <property type="entry name" value="Rieske"/>
    <property type="match status" value="1"/>
</dbReference>
<keyword evidence="3" id="KW-0408">Iron</keyword>
<evidence type="ECO:0000256" key="6">
    <source>
        <dbReference type="SAM" id="MobiDB-lite"/>
    </source>
</evidence>
<dbReference type="GO" id="GO:0046872">
    <property type="term" value="F:metal ion binding"/>
    <property type="evidence" value="ECO:0007669"/>
    <property type="project" value="UniProtKB-KW"/>
</dbReference>
<organism evidence="9 10">
    <name type="scientific">Streptomyces prasinopilosus</name>
    <dbReference type="NCBI Taxonomy" id="67344"/>
    <lineage>
        <taxon>Bacteria</taxon>
        <taxon>Bacillati</taxon>
        <taxon>Actinomycetota</taxon>
        <taxon>Actinomycetes</taxon>
        <taxon>Kitasatosporales</taxon>
        <taxon>Streptomycetaceae</taxon>
        <taxon>Streptomyces</taxon>
    </lineage>
</organism>
<feature type="region of interest" description="Disordered" evidence="6">
    <location>
        <begin position="36"/>
        <end position="74"/>
    </location>
</feature>
<dbReference type="GO" id="GO:0051213">
    <property type="term" value="F:dioxygenase activity"/>
    <property type="evidence" value="ECO:0007669"/>
    <property type="project" value="UniProtKB-KW"/>
</dbReference>
<evidence type="ECO:0000313" key="9">
    <source>
        <dbReference type="EMBL" id="SDD42314.1"/>
    </source>
</evidence>
<sequence length="161" mass="15946">MTGTTPHTSLRTTRRAALLTAGATALAVGCGGNGGGDAAGDGSSPAAAPDTASGAPSETAAPGGPAGRELAATDDIPVGGGVVFREEKVVVTQPERGDFKAFSAVCTHRNCLVASVSDGTVDCACHGSRFRITDGSVERGPATRALPAERITVEGNSIRLA</sequence>
<feature type="domain" description="Rieske" evidence="8">
    <location>
        <begin position="68"/>
        <end position="160"/>
    </location>
</feature>
<dbReference type="InterPro" id="IPR036922">
    <property type="entry name" value="Rieske_2Fe-2S_sf"/>
</dbReference>
<evidence type="ECO:0000259" key="8">
    <source>
        <dbReference type="PROSITE" id="PS51296"/>
    </source>
</evidence>
<evidence type="ECO:0000256" key="1">
    <source>
        <dbReference type="ARBA" id="ARBA00022714"/>
    </source>
</evidence>
<feature type="signal peptide" evidence="7">
    <location>
        <begin position="1"/>
        <end position="27"/>
    </location>
</feature>
<keyword evidence="4" id="KW-0411">Iron-sulfur</keyword>
<evidence type="ECO:0000256" key="2">
    <source>
        <dbReference type="ARBA" id="ARBA00022723"/>
    </source>
</evidence>
<dbReference type="PROSITE" id="PS51318">
    <property type="entry name" value="TAT"/>
    <property type="match status" value="1"/>
</dbReference>
<dbReference type="Proteomes" id="UP000182100">
    <property type="component" value="Unassembled WGS sequence"/>
</dbReference>
<dbReference type="Gene3D" id="2.102.10.10">
    <property type="entry name" value="Rieske [2Fe-2S] iron-sulphur domain"/>
    <property type="match status" value="1"/>
</dbReference>
<protein>
    <submittedName>
        <fullName evidence="9">Ferredoxin subunit of nitrite reductase or a ring-hydroxylating dioxygenase</fullName>
    </submittedName>
</protein>
<keyword evidence="1" id="KW-0001">2Fe-2S</keyword>
<gene>
    <name evidence="9" type="ORF">SAMN05216505_107242</name>
</gene>
<dbReference type="GO" id="GO:0004497">
    <property type="term" value="F:monooxygenase activity"/>
    <property type="evidence" value="ECO:0007669"/>
    <property type="project" value="UniProtKB-ARBA"/>
</dbReference>
<dbReference type="GO" id="GO:0016705">
    <property type="term" value="F:oxidoreductase activity, acting on paired donors, with incorporation or reduction of molecular oxygen"/>
    <property type="evidence" value="ECO:0007669"/>
    <property type="project" value="UniProtKB-ARBA"/>
</dbReference>
<evidence type="ECO:0000256" key="3">
    <source>
        <dbReference type="ARBA" id="ARBA00023004"/>
    </source>
</evidence>
<dbReference type="STRING" id="67344.SAMN05216505_107242"/>
<dbReference type="EMBL" id="FMZK01000007">
    <property type="protein sequence ID" value="SDD42314.1"/>
    <property type="molecule type" value="Genomic_DNA"/>
</dbReference>
<keyword evidence="9" id="KW-0223">Dioxygenase</keyword>
<evidence type="ECO:0000256" key="4">
    <source>
        <dbReference type="ARBA" id="ARBA00023014"/>
    </source>
</evidence>
<evidence type="ECO:0000256" key="7">
    <source>
        <dbReference type="SAM" id="SignalP"/>
    </source>
</evidence>
<dbReference type="GO" id="GO:0016020">
    <property type="term" value="C:membrane"/>
    <property type="evidence" value="ECO:0007669"/>
    <property type="project" value="InterPro"/>
</dbReference>
<proteinExistence type="predicted"/>
<evidence type="ECO:0000313" key="10">
    <source>
        <dbReference type="Proteomes" id="UP000182100"/>
    </source>
</evidence>
<dbReference type="InterPro" id="IPR006311">
    <property type="entry name" value="TAT_signal"/>
</dbReference>
<name>A0A1G6UM29_9ACTN</name>
<accession>A0A1G6UM29</accession>
<dbReference type="RefSeq" id="WP_055573896.1">
    <property type="nucleotide sequence ID" value="NZ_FMZK01000007.1"/>
</dbReference>
<dbReference type="InterPro" id="IPR005805">
    <property type="entry name" value="Rieske_Fe-S_prot_C"/>
</dbReference>
<dbReference type="PRINTS" id="PR00162">
    <property type="entry name" value="RIESKE"/>
</dbReference>
<dbReference type="InterPro" id="IPR017941">
    <property type="entry name" value="Rieske_2Fe-2S"/>
</dbReference>
<keyword evidence="10" id="KW-1185">Reference proteome</keyword>
<keyword evidence="7" id="KW-0732">Signal</keyword>
<dbReference type="GO" id="GO:0051537">
    <property type="term" value="F:2 iron, 2 sulfur cluster binding"/>
    <property type="evidence" value="ECO:0007669"/>
    <property type="project" value="UniProtKB-KW"/>
</dbReference>
<dbReference type="SUPFAM" id="SSF50022">
    <property type="entry name" value="ISP domain"/>
    <property type="match status" value="1"/>
</dbReference>